<dbReference type="InterPro" id="IPR008816">
    <property type="entry name" value="Gly_zipper_2TM_dom"/>
</dbReference>
<comment type="subcellular location">
    <subcellularLocation>
        <location evidence="1">Membrane</location>
    </subcellularLocation>
</comment>
<sequence>MFKYILTITVLALSLVATNVSAGKLSTANTSVTIDGTVVSSTSIVQDVIREVPEKACYLKTVPVYGTTQGTAGDAIAGAIIGGVIGNQIGKGDGNDAATIIGA</sequence>
<proteinExistence type="predicted"/>
<dbReference type="AlphaFoldDB" id="A0A383DFW0"/>
<protein>
    <recommendedName>
        <fullName evidence="3">Glycine zipper 2TM domain-containing protein</fullName>
    </recommendedName>
</protein>
<organism evidence="4">
    <name type="scientific">marine metagenome</name>
    <dbReference type="NCBI Taxonomy" id="408172"/>
    <lineage>
        <taxon>unclassified sequences</taxon>
        <taxon>metagenomes</taxon>
        <taxon>ecological metagenomes</taxon>
    </lineage>
</organism>
<dbReference type="PANTHER" id="PTHR35603">
    <property type="match status" value="1"/>
</dbReference>
<dbReference type="GO" id="GO:0019867">
    <property type="term" value="C:outer membrane"/>
    <property type="evidence" value="ECO:0007669"/>
    <property type="project" value="InterPro"/>
</dbReference>
<name>A0A383DFW0_9ZZZZ</name>
<feature type="non-terminal residue" evidence="4">
    <location>
        <position position="103"/>
    </location>
</feature>
<dbReference type="InterPro" id="IPR051407">
    <property type="entry name" value="Bact_OM_lipoprot/Surf_antigen"/>
</dbReference>
<evidence type="ECO:0000256" key="2">
    <source>
        <dbReference type="ARBA" id="ARBA00023136"/>
    </source>
</evidence>
<dbReference type="Pfam" id="PF05433">
    <property type="entry name" value="Rick_17kDa_Anti"/>
    <property type="match status" value="1"/>
</dbReference>
<gene>
    <name evidence="4" type="ORF">METZ01_LOCUS496053</name>
</gene>
<reference evidence="4" key="1">
    <citation type="submission" date="2018-05" db="EMBL/GenBank/DDBJ databases">
        <authorList>
            <person name="Lanie J.A."/>
            <person name="Ng W.-L."/>
            <person name="Kazmierczak K.M."/>
            <person name="Andrzejewski T.M."/>
            <person name="Davidsen T.M."/>
            <person name="Wayne K.J."/>
            <person name="Tettelin H."/>
            <person name="Glass J.I."/>
            <person name="Rusch D."/>
            <person name="Podicherti R."/>
            <person name="Tsui H.-C.T."/>
            <person name="Winkler M.E."/>
        </authorList>
    </citation>
    <scope>NUCLEOTIDE SEQUENCE</scope>
</reference>
<evidence type="ECO:0000313" key="4">
    <source>
        <dbReference type="EMBL" id="SVE43199.1"/>
    </source>
</evidence>
<accession>A0A383DFW0</accession>
<evidence type="ECO:0000259" key="3">
    <source>
        <dbReference type="Pfam" id="PF05433"/>
    </source>
</evidence>
<dbReference type="PANTHER" id="PTHR35603:SF2">
    <property type="entry name" value="OUTER MEMBRANE LIPOPROTEIN"/>
    <property type="match status" value="1"/>
</dbReference>
<feature type="domain" description="Glycine zipper 2TM" evidence="3">
    <location>
        <begin position="74"/>
        <end position="103"/>
    </location>
</feature>
<dbReference type="EMBL" id="UINC01216872">
    <property type="protein sequence ID" value="SVE43199.1"/>
    <property type="molecule type" value="Genomic_DNA"/>
</dbReference>
<keyword evidence="2" id="KW-0472">Membrane</keyword>
<evidence type="ECO:0000256" key="1">
    <source>
        <dbReference type="ARBA" id="ARBA00004370"/>
    </source>
</evidence>